<reference evidence="2" key="2">
    <citation type="submission" date="2021-09" db="EMBL/GenBank/DDBJ databases">
        <authorList>
            <person name="Jia N."/>
            <person name="Wang J."/>
            <person name="Shi W."/>
            <person name="Du L."/>
            <person name="Sun Y."/>
            <person name="Zhan W."/>
            <person name="Jiang J."/>
            <person name="Wang Q."/>
            <person name="Zhang B."/>
            <person name="Ji P."/>
            <person name="Sakyi L.B."/>
            <person name="Cui X."/>
            <person name="Yuan T."/>
            <person name="Jiang B."/>
            <person name="Yang W."/>
            <person name="Lam T.T.-Y."/>
            <person name="Chang Q."/>
            <person name="Ding S."/>
            <person name="Wang X."/>
            <person name="Zhu J."/>
            <person name="Ruan X."/>
            <person name="Zhao L."/>
            <person name="Wei J."/>
            <person name="Que T."/>
            <person name="Du C."/>
            <person name="Cheng J."/>
            <person name="Dai P."/>
            <person name="Han X."/>
            <person name="Huang E."/>
            <person name="Gao Y."/>
            <person name="Liu J."/>
            <person name="Shao H."/>
            <person name="Ye R."/>
            <person name="Li L."/>
            <person name="Wei W."/>
            <person name="Wang X."/>
            <person name="Wang C."/>
            <person name="Huo Q."/>
            <person name="Li W."/>
            <person name="Guo W."/>
            <person name="Chen H."/>
            <person name="Chen S."/>
            <person name="Zhou L."/>
            <person name="Zhou L."/>
            <person name="Ni X."/>
            <person name="Tian J."/>
            <person name="Zhou Y."/>
            <person name="Sheng Y."/>
            <person name="Liu T."/>
            <person name="Pan Y."/>
            <person name="Xia L."/>
            <person name="Li J."/>
            <person name="Zhao F."/>
            <person name="Cao W."/>
        </authorList>
    </citation>
    <scope>NUCLEOTIDE SEQUENCE</scope>
    <source>
        <strain evidence="2">Rsan-2018</strain>
        <tissue evidence="2">Larvae</tissue>
    </source>
</reference>
<evidence type="ECO:0000256" key="1">
    <source>
        <dbReference type="SAM" id="MobiDB-lite"/>
    </source>
</evidence>
<dbReference type="Proteomes" id="UP000821837">
    <property type="component" value="Chromosome 5"/>
</dbReference>
<evidence type="ECO:0000313" key="3">
    <source>
        <dbReference type="Proteomes" id="UP000821837"/>
    </source>
</evidence>
<accession>A0A9D4PQ08</accession>
<sequence>MGQICALDEELVPEARCPIRPSPPHQQHPDVHLELDNLSKRRTPACELHHQLKPGSRNSIHRCRHSCLQSWLEEFEAALELNNIWLQEFQFQVLEYYLPRDLKRHLTYFSWSPRPYDYLRHAVLQSYGIRHRPFPKSDPVPSDKPSSTWTHSTPWPVQTVPLPTTGYTGDGDHPPVPIDPLTERPTILESTAPASDVPVLSPEPLAHLSITDSTPATAPCTIAFAAESCATPLAAQGDLTITDESADLAAEHTPVLIPVEARDTAYTTVAKPAFALHASRLANTSAPAAQALVVCQPDHDLSSNALNGSQSFPDVPARISFDLSQEPHPTTSCLPPTHAPSGVERLHQIYAQRPTRGPSRTYIALSTGALLSALKKPHRARVGLASTRAFAPFPPPDLQRTSLRYSLLLVTCNHRGPLPLRGSLCRLPEQPDSLRLLP</sequence>
<protein>
    <submittedName>
        <fullName evidence="2">Uncharacterized protein</fullName>
    </submittedName>
</protein>
<keyword evidence="3" id="KW-1185">Reference proteome</keyword>
<gene>
    <name evidence="2" type="ORF">HPB52_003042</name>
</gene>
<dbReference type="VEuPathDB" id="VectorBase:RSAN_026006"/>
<proteinExistence type="predicted"/>
<feature type="region of interest" description="Disordered" evidence="1">
    <location>
        <begin position="135"/>
        <end position="155"/>
    </location>
</feature>
<organism evidence="2 3">
    <name type="scientific">Rhipicephalus sanguineus</name>
    <name type="common">Brown dog tick</name>
    <name type="synonym">Ixodes sanguineus</name>
    <dbReference type="NCBI Taxonomy" id="34632"/>
    <lineage>
        <taxon>Eukaryota</taxon>
        <taxon>Metazoa</taxon>
        <taxon>Ecdysozoa</taxon>
        <taxon>Arthropoda</taxon>
        <taxon>Chelicerata</taxon>
        <taxon>Arachnida</taxon>
        <taxon>Acari</taxon>
        <taxon>Parasitiformes</taxon>
        <taxon>Ixodida</taxon>
        <taxon>Ixodoidea</taxon>
        <taxon>Ixodidae</taxon>
        <taxon>Rhipicephalinae</taxon>
        <taxon>Rhipicephalus</taxon>
        <taxon>Rhipicephalus</taxon>
    </lineage>
</organism>
<feature type="compositionally biased region" description="Low complexity" evidence="1">
    <location>
        <begin position="137"/>
        <end position="147"/>
    </location>
</feature>
<dbReference type="VEuPathDB" id="VectorBase:RSAN_045133"/>
<reference evidence="2" key="1">
    <citation type="journal article" date="2020" name="Cell">
        <title>Large-Scale Comparative Analyses of Tick Genomes Elucidate Their Genetic Diversity and Vector Capacities.</title>
        <authorList>
            <consortium name="Tick Genome and Microbiome Consortium (TIGMIC)"/>
            <person name="Jia N."/>
            <person name="Wang J."/>
            <person name="Shi W."/>
            <person name="Du L."/>
            <person name="Sun Y."/>
            <person name="Zhan W."/>
            <person name="Jiang J.F."/>
            <person name="Wang Q."/>
            <person name="Zhang B."/>
            <person name="Ji P."/>
            <person name="Bell-Sakyi L."/>
            <person name="Cui X.M."/>
            <person name="Yuan T.T."/>
            <person name="Jiang B.G."/>
            <person name="Yang W.F."/>
            <person name="Lam T.T."/>
            <person name="Chang Q.C."/>
            <person name="Ding S.J."/>
            <person name="Wang X.J."/>
            <person name="Zhu J.G."/>
            <person name="Ruan X.D."/>
            <person name="Zhao L."/>
            <person name="Wei J.T."/>
            <person name="Ye R.Z."/>
            <person name="Que T.C."/>
            <person name="Du C.H."/>
            <person name="Zhou Y.H."/>
            <person name="Cheng J.X."/>
            <person name="Dai P.F."/>
            <person name="Guo W.B."/>
            <person name="Han X.H."/>
            <person name="Huang E.J."/>
            <person name="Li L.F."/>
            <person name="Wei W."/>
            <person name="Gao Y.C."/>
            <person name="Liu J.Z."/>
            <person name="Shao H.Z."/>
            <person name="Wang X."/>
            <person name="Wang C.C."/>
            <person name="Yang T.C."/>
            <person name="Huo Q.B."/>
            <person name="Li W."/>
            <person name="Chen H.Y."/>
            <person name="Chen S.E."/>
            <person name="Zhou L.G."/>
            <person name="Ni X.B."/>
            <person name="Tian J.H."/>
            <person name="Sheng Y."/>
            <person name="Liu T."/>
            <person name="Pan Y.S."/>
            <person name="Xia L.Y."/>
            <person name="Li J."/>
            <person name="Zhao F."/>
            <person name="Cao W.C."/>
        </authorList>
    </citation>
    <scope>NUCLEOTIDE SEQUENCE</scope>
    <source>
        <strain evidence="2">Rsan-2018</strain>
    </source>
</reference>
<evidence type="ECO:0000313" key="2">
    <source>
        <dbReference type="EMBL" id="KAH7950877.1"/>
    </source>
</evidence>
<comment type="caution">
    <text evidence="2">The sequence shown here is derived from an EMBL/GenBank/DDBJ whole genome shotgun (WGS) entry which is preliminary data.</text>
</comment>
<dbReference type="AlphaFoldDB" id="A0A9D4PQ08"/>
<name>A0A9D4PQ08_RHISA</name>
<dbReference type="EMBL" id="JABSTV010001251">
    <property type="protein sequence ID" value="KAH7950877.1"/>
    <property type="molecule type" value="Genomic_DNA"/>
</dbReference>